<dbReference type="RefSeq" id="WP_094691972.1">
    <property type="nucleotide sequence ID" value="NZ_MWWQ01000019.1"/>
</dbReference>
<sequence length="324" mass="35348">MNGRRKRTAIIIATVLAIVLAVGWTVWRRSPVHDTQPQTTPSATQSTPTPNATPTPSAATPTPTPSASQPTVEETEALAKQAFEARHSWGADADTDPATLVGHPWKDVAAAYAMGEEPSAPRILANPRQAWNANPPEDNSDPTLATYGEDLWGYVRDVNLISGFRAHAENAECTDTGECTVTGTVKWLLWSMPTDSGYQSLPLGYDGQRHDDVWAWCPLWGSFTVKDTMSVASDGRVSMADSDTDWWLADPYYVTADMHPDRVPPNLSWRHDAIPVFGEKPLPREGAYGWRAGRVSGSSTGDSALWYGGQGEVIRVNMPKPNVY</sequence>
<feature type="region of interest" description="Disordered" evidence="1">
    <location>
        <begin position="33"/>
        <end position="75"/>
    </location>
</feature>
<comment type="caution">
    <text evidence="2">The sequence shown here is derived from an EMBL/GenBank/DDBJ whole genome shotgun (WGS) entry which is preliminary data.</text>
</comment>
<accession>A0A261EPR4</accession>
<organism evidence="2 3">
    <name type="scientific">Pseudoscardovia suis</name>
    <dbReference type="NCBI Taxonomy" id="987063"/>
    <lineage>
        <taxon>Bacteria</taxon>
        <taxon>Bacillati</taxon>
        <taxon>Actinomycetota</taxon>
        <taxon>Actinomycetes</taxon>
        <taxon>Bifidobacteriales</taxon>
        <taxon>Bifidobacteriaceae</taxon>
        <taxon>Pseudoscardovia</taxon>
    </lineage>
</organism>
<name>A0A261EPR4_9BIFI</name>
<protein>
    <submittedName>
        <fullName evidence="2">Uncharacterized protein</fullName>
    </submittedName>
</protein>
<reference evidence="2 3" key="1">
    <citation type="journal article" date="2017" name="BMC Genomics">
        <title>Comparative genomic and phylogenomic analyses of the Bifidobacteriaceae family.</title>
        <authorList>
            <person name="Lugli G.A."/>
            <person name="Milani C."/>
            <person name="Turroni F."/>
            <person name="Duranti S."/>
            <person name="Mancabelli L."/>
            <person name="Mangifesta M."/>
            <person name="Ferrario C."/>
            <person name="Modesto M."/>
            <person name="Mattarelli P."/>
            <person name="Jiri K."/>
            <person name="van Sinderen D."/>
            <person name="Ventura M."/>
        </authorList>
    </citation>
    <scope>NUCLEOTIDE SEQUENCE [LARGE SCALE GENOMIC DNA]</scope>
    <source>
        <strain evidence="2 3">DSM 24744</strain>
    </source>
</reference>
<proteinExistence type="predicted"/>
<dbReference type="AlphaFoldDB" id="A0A261EPR4"/>
<dbReference type="EMBL" id="MWWQ01000019">
    <property type="protein sequence ID" value="OZG48841.1"/>
    <property type="molecule type" value="Genomic_DNA"/>
</dbReference>
<gene>
    <name evidence="2" type="ORF">PSSU_1665</name>
</gene>
<evidence type="ECO:0000256" key="1">
    <source>
        <dbReference type="SAM" id="MobiDB-lite"/>
    </source>
</evidence>
<feature type="compositionally biased region" description="Low complexity" evidence="1">
    <location>
        <begin position="35"/>
        <end position="71"/>
    </location>
</feature>
<evidence type="ECO:0000313" key="3">
    <source>
        <dbReference type="Proteomes" id="UP000216454"/>
    </source>
</evidence>
<dbReference type="Proteomes" id="UP000216454">
    <property type="component" value="Unassembled WGS sequence"/>
</dbReference>
<evidence type="ECO:0000313" key="2">
    <source>
        <dbReference type="EMBL" id="OZG48841.1"/>
    </source>
</evidence>
<keyword evidence="3" id="KW-1185">Reference proteome</keyword>